<organism evidence="6">
    <name type="scientific">Fusarium oxysporum (strain Fo5176)</name>
    <name type="common">Fusarium vascular wilt</name>
    <dbReference type="NCBI Taxonomy" id="660025"/>
    <lineage>
        <taxon>Eukaryota</taxon>
        <taxon>Fungi</taxon>
        <taxon>Dikarya</taxon>
        <taxon>Ascomycota</taxon>
        <taxon>Pezizomycotina</taxon>
        <taxon>Sordariomycetes</taxon>
        <taxon>Hypocreomycetidae</taxon>
        <taxon>Hypocreales</taxon>
        <taxon>Nectriaceae</taxon>
        <taxon>Fusarium</taxon>
        <taxon>Fusarium oxysporum species complex</taxon>
    </lineage>
</organism>
<dbReference type="InterPro" id="IPR012349">
    <property type="entry name" value="Split_barrel_FMN-bd"/>
</dbReference>
<comment type="cofactor">
    <cofactor evidence="1">
        <name>FMN</name>
        <dbReference type="ChEBI" id="CHEBI:58210"/>
    </cofactor>
</comment>
<gene>
    <name evidence="6" type="ORF">FOXB_10514</name>
</gene>
<dbReference type="SUPFAM" id="SSF50475">
    <property type="entry name" value="FMN-binding split barrel"/>
    <property type="match status" value="1"/>
</dbReference>
<evidence type="ECO:0000256" key="3">
    <source>
        <dbReference type="ARBA" id="ARBA00038054"/>
    </source>
</evidence>
<reference evidence="6" key="1">
    <citation type="journal article" date="2012" name="Mol. Plant Microbe Interact.">
        <title>A highly conserved effector in Fusarium oxysporum is required for full virulence on Arabidopsis.</title>
        <authorList>
            <person name="Thatcher L.F."/>
            <person name="Gardiner D.M."/>
            <person name="Kazan K."/>
            <person name="Manners J."/>
        </authorList>
    </citation>
    <scope>NUCLEOTIDE SEQUENCE [LARGE SCALE GENOMIC DNA]</scope>
    <source>
        <strain evidence="6">Fo5176</strain>
    </source>
</reference>
<dbReference type="InterPro" id="IPR002563">
    <property type="entry name" value="Flavin_Rdtase-like_dom"/>
</dbReference>
<feature type="transmembrane region" description="Helical" evidence="4">
    <location>
        <begin position="258"/>
        <end position="277"/>
    </location>
</feature>
<feature type="domain" description="Flavin reductase like" evidence="5">
    <location>
        <begin position="16"/>
        <end position="168"/>
    </location>
</feature>
<dbReference type="AlphaFoldDB" id="F9FVT3"/>
<evidence type="ECO:0000256" key="2">
    <source>
        <dbReference type="ARBA" id="ARBA00022630"/>
    </source>
</evidence>
<dbReference type="PANTHER" id="PTHR43567:SF1">
    <property type="entry name" value="FLAVOREDOXIN"/>
    <property type="match status" value="1"/>
</dbReference>
<proteinExistence type="inferred from homology"/>
<dbReference type="EMBL" id="AFQF01002718">
    <property type="protein sequence ID" value="EGU78980.1"/>
    <property type="molecule type" value="Genomic_DNA"/>
</dbReference>
<name>F9FVT3_FUSOF</name>
<evidence type="ECO:0000256" key="4">
    <source>
        <dbReference type="SAM" id="Phobius"/>
    </source>
</evidence>
<feature type="transmembrane region" description="Helical" evidence="4">
    <location>
        <begin position="368"/>
        <end position="388"/>
    </location>
</feature>
<feature type="transmembrane region" description="Helical" evidence="4">
    <location>
        <begin position="553"/>
        <end position="586"/>
    </location>
</feature>
<dbReference type="InterPro" id="IPR052174">
    <property type="entry name" value="Flavoredoxin"/>
</dbReference>
<keyword evidence="4" id="KW-0472">Membrane</keyword>
<dbReference type="Gene3D" id="2.30.110.10">
    <property type="entry name" value="Electron Transport, Fmn-binding Protein, Chain A"/>
    <property type="match status" value="1"/>
</dbReference>
<evidence type="ECO:0000259" key="5">
    <source>
        <dbReference type="Pfam" id="PF01613"/>
    </source>
</evidence>
<feature type="transmembrane region" description="Helical" evidence="4">
    <location>
        <begin position="522"/>
        <end position="541"/>
    </location>
</feature>
<accession>F9FVT3</accession>
<evidence type="ECO:0000256" key="1">
    <source>
        <dbReference type="ARBA" id="ARBA00001917"/>
    </source>
</evidence>
<sequence length="638" mass="71325">MTGTHSIITPAIMYWGTPVALITTSNDDGTANIGPISSVWWLGHRCLLGLASGSQTTLNLFRTKHCVINLPSNDMAHYINPIAKTTGTPTVPPGKKDRGYKHCKDKFAASGLTQQASDLVQPPRISECPVQMEAEVTNSMDLMQDVPDRKGLLVAVEVKILRTHVRNDLRMEGYENRIDPDRWRPLIMSFQEFYGLMPAKVAESSLGTIDEEKYRFITRSDVVKQGGDMNALDFGDKFAAMETDICPDGDTRTEKEMIVKLIVAHFTAVVAFCNFQSLRNERLDTIEPILFLLSPLIVIAQTALGIIIINVTFVSNVAQSPNSFSLHLETYARRWNTLFGKKPSQPRRTPTGSLETMQSRFGSAWIRLGRAVAIFATLFQFAATIFLYRRRKSLHGWDSLTVVDHRTFELSAGGAAVSILSLALLLKFPGFGQAPETLYIPEFKTDPAIIFCRDDSRRCPSWYQILYASDIGSTTSATTWLACVLSSTYKGESIPLDFLCEFYEGIYAEFARVFSLQISMPIFYLFVAVFLAVFFMLPHVYNGPGFEAVGKSLWAMIPALLVVLAAMLTFFYMFMLIMLPVLLVLFPSLVSGPGSIFTMKGYETRALFSQPPFTPVMNETDCVLLWKDPVAEYLWSLV</sequence>
<keyword evidence="4" id="KW-1133">Transmembrane helix</keyword>
<comment type="caution">
    <text evidence="6">The sequence shown here is derived from an EMBL/GenBank/DDBJ whole genome shotgun (WGS) entry which is preliminary data.</text>
</comment>
<dbReference type="PANTHER" id="PTHR43567">
    <property type="entry name" value="FLAVOREDOXIN-RELATED-RELATED"/>
    <property type="match status" value="1"/>
</dbReference>
<comment type="similarity">
    <text evidence="3">Belongs to the flavoredoxin family.</text>
</comment>
<keyword evidence="2" id="KW-0285">Flavoprotein</keyword>
<dbReference type="OrthoDB" id="10250990at2759"/>
<protein>
    <recommendedName>
        <fullName evidence="5">Flavin reductase like domain-containing protein</fullName>
    </recommendedName>
</protein>
<evidence type="ECO:0000313" key="6">
    <source>
        <dbReference type="EMBL" id="EGU78980.1"/>
    </source>
</evidence>
<feature type="transmembrane region" description="Helical" evidence="4">
    <location>
        <begin position="289"/>
        <end position="313"/>
    </location>
</feature>
<keyword evidence="4" id="KW-0812">Transmembrane</keyword>
<dbReference type="STRING" id="660025.F9FVT3"/>
<dbReference type="PaxDb" id="5507-FOXG_13140P0"/>
<dbReference type="Pfam" id="PF01613">
    <property type="entry name" value="Flavin_Reduct"/>
    <property type="match status" value="1"/>
</dbReference>
<dbReference type="GO" id="GO:0010181">
    <property type="term" value="F:FMN binding"/>
    <property type="evidence" value="ECO:0007669"/>
    <property type="project" value="InterPro"/>
</dbReference>